<evidence type="ECO:0000256" key="6">
    <source>
        <dbReference type="ARBA" id="ARBA00023277"/>
    </source>
</evidence>
<keyword evidence="8" id="KW-0624">Polysaccharide degradation</keyword>
<reference evidence="10" key="1">
    <citation type="submission" date="2019-09" db="EMBL/GenBank/DDBJ databases">
        <title>Draft genome information of white flower Hibiscus syriacus.</title>
        <authorList>
            <person name="Kim Y.-M."/>
        </authorList>
    </citation>
    <scope>NUCLEOTIDE SEQUENCE [LARGE SCALE GENOMIC DNA]</scope>
    <source>
        <strain evidence="10">YM2019G1</strain>
    </source>
</reference>
<dbReference type="GO" id="GO:0008810">
    <property type="term" value="F:cellulase activity"/>
    <property type="evidence" value="ECO:0007669"/>
    <property type="project" value="UniProtKB-EC"/>
</dbReference>
<evidence type="ECO:0000256" key="5">
    <source>
        <dbReference type="ARBA" id="ARBA00023001"/>
    </source>
</evidence>
<keyword evidence="4" id="KW-0378">Hydrolase</keyword>
<evidence type="ECO:0000256" key="4">
    <source>
        <dbReference type="ARBA" id="ARBA00022801"/>
    </source>
</evidence>
<name>A0A6A2XIX3_HIBSY</name>
<evidence type="ECO:0000313" key="10">
    <source>
        <dbReference type="EMBL" id="KAE8658419.1"/>
    </source>
</evidence>
<keyword evidence="6" id="KW-0119">Carbohydrate metabolism</keyword>
<feature type="domain" description="Glycoside hydrolase family 9" evidence="9">
    <location>
        <begin position="1"/>
        <end position="164"/>
    </location>
</feature>
<dbReference type="EC" id="3.2.1.4" evidence="3"/>
<evidence type="ECO:0000256" key="2">
    <source>
        <dbReference type="ARBA" id="ARBA00007072"/>
    </source>
</evidence>
<dbReference type="SUPFAM" id="SSF48208">
    <property type="entry name" value="Six-hairpin glycosidases"/>
    <property type="match status" value="1"/>
</dbReference>
<dbReference type="EMBL" id="VEPZ02001744">
    <property type="protein sequence ID" value="KAE8658419.1"/>
    <property type="molecule type" value="Genomic_DNA"/>
</dbReference>
<proteinExistence type="inferred from homology"/>
<dbReference type="Proteomes" id="UP000436088">
    <property type="component" value="Unassembled WGS sequence"/>
</dbReference>
<sequence>MTSDRHAYKIDPSNPGSDLAGETAAAMAAASIVFRCSNPTYFTELLRHAYQLFEFADKYRGKYDRSITVAQKYYRSVSGYNDELLWAAAWLYQASNNDYYLNYLGKNGDSMGGTGWAMIEFGWDVEYARVQTLVTKFLMQGKAGLHAPVFERYHQKAKHFIWSSAVRKMPLQTNAPPMCLAKCFNDIIILLYTAGWKQMDRY</sequence>
<dbReference type="InterPro" id="IPR012341">
    <property type="entry name" value="6hp_glycosidase-like_sf"/>
</dbReference>
<dbReference type="InterPro" id="IPR008928">
    <property type="entry name" value="6-hairpin_glycosidase_sf"/>
</dbReference>
<dbReference type="PANTHER" id="PTHR22298">
    <property type="entry name" value="ENDO-1,4-BETA-GLUCANASE"/>
    <property type="match status" value="1"/>
</dbReference>
<evidence type="ECO:0000256" key="3">
    <source>
        <dbReference type="ARBA" id="ARBA00012601"/>
    </source>
</evidence>
<dbReference type="Gene3D" id="1.50.10.10">
    <property type="match status" value="1"/>
</dbReference>
<gene>
    <name evidence="10" type="ORF">F3Y22_tig00116971pilonHSYRG00436</name>
</gene>
<evidence type="ECO:0000259" key="9">
    <source>
        <dbReference type="Pfam" id="PF00759"/>
    </source>
</evidence>
<dbReference type="Pfam" id="PF00759">
    <property type="entry name" value="Glyco_hydro_9"/>
    <property type="match status" value="1"/>
</dbReference>
<dbReference type="InterPro" id="IPR001701">
    <property type="entry name" value="Glyco_hydro_9"/>
</dbReference>
<dbReference type="GO" id="GO:0030245">
    <property type="term" value="P:cellulose catabolic process"/>
    <property type="evidence" value="ECO:0007669"/>
    <property type="project" value="UniProtKB-KW"/>
</dbReference>
<evidence type="ECO:0000256" key="8">
    <source>
        <dbReference type="ARBA" id="ARBA00023326"/>
    </source>
</evidence>
<evidence type="ECO:0000256" key="7">
    <source>
        <dbReference type="ARBA" id="ARBA00023295"/>
    </source>
</evidence>
<comment type="caution">
    <text evidence="10">The sequence shown here is derived from an EMBL/GenBank/DDBJ whole genome shotgun (WGS) entry which is preliminary data.</text>
</comment>
<protein>
    <recommendedName>
        <fullName evidence="3">cellulase</fullName>
        <ecNumber evidence="3">3.2.1.4</ecNumber>
    </recommendedName>
</protein>
<evidence type="ECO:0000313" key="11">
    <source>
        <dbReference type="Proteomes" id="UP000436088"/>
    </source>
</evidence>
<evidence type="ECO:0000256" key="1">
    <source>
        <dbReference type="ARBA" id="ARBA00000966"/>
    </source>
</evidence>
<keyword evidence="5" id="KW-0136">Cellulose degradation</keyword>
<accession>A0A6A2XIX3</accession>
<keyword evidence="11" id="KW-1185">Reference proteome</keyword>
<organism evidence="10 11">
    <name type="scientific">Hibiscus syriacus</name>
    <name type="common">Rose of Sharon</name>
    <dbReference type="NCBI Taxonomy" id="106335"/>
    <lineage>
        <taxon>Eukaryota</taxon>
        <taxon>Viridiplantae</taxon>
        <taxon>Streptophyta</taxon>
        <taxon>Embryophyta</taxon>
        <taxon>Tracheophyta</taxon>
        <taxon>Spermatophyta</taxon>
        <taxon>Magnoliopsida</taxon>
        <taxon>eudicotyledons</taxon>
        <taxon>Gunneridae</taxon>
        <taxon>Pentapetalae</taxon>
        <taxon>rosids</taxon>
        <taxon>malvids</taxon>
        <taxon>Malvales</taxon>
        <taxon>Malvaceae</taxon>
        <taxon>Malvoideae</taxon>
        <taxon>Hibiscus</taxon>
    </lineage>
</organism>
<comment type="similarity">
    <text evidence="2">Belongs to the glycosyl hydrolase 9 (cellulase E) family.</text>
</comment>
<keyword evidence="7" id="KW-0326">Glycosidase</keyword>
<dbReference type="AlphaFoldDB" id="A0A6A2XIX3"/>
<comment type="catalytic activity">
    <reaction evidence="1">
        <text>Endohydrolysis of (1-&gt;4)-beta-D-glucosidic linkages in cellulose, lichenin and cereal beta-D-glucans.</text>
        <dbReference type="EC" id="3.2.1.4"/>
    </reaction>
</comment>